<reference evidence="2 3" key="1">
    <citation type="submission" date="2016-11" db="EMBL/GenBank/DDBJ databases">
        <authorList>
            <person name="Jaros S."/>
            <person name="Januszkiewicz K."/>
            <person name="Wedrychowicz H."/>
        </authorList>
    </citation>
    <scope>NUCLEOTIDE SEQUENCE [LARGE SCALE GENOMIC DNA]</scope>
    <source>
        <strain evidence="2 3">GAS242</strain>
    </source>
</reference>
<evidence type="ECO:0000256" key="1">
    <source>
        <dbReference type="SAM" id="Phobius"/>
    </source>
</evidence>
<organism evidence="2 3">
    <name type="scientific">Bradyrhizobium erythrophlei</name>
    <dbReference type="NCBI Taxonomy" id="1437360"/>
    <lineage>
        <taxon>Bacteria</taxon>
        <taxon>Pseudomonadati</taxon>
        <taxon>Pseudomonadota</taxon>
        <taxon>Alphaproteobacteria</taxon>
        <taxon>Hyphomicrobiales</taxon>
        <taxon>Nitrobacteraceae</taxon>
        <taxon>Bradyrhizobium</taxon>
    </lineage>
</organism>
<evidence type="ECO:0000313" key="2">
    <source>
        <dbReference type="EMBL" id="SHG40823.1"/>
    </source>
</evidence>
<feature type="transmembrane region" description="Helical" evidence="1">
    <location>
        <begin position="5"/>
        <end position="22"/>
    </location>
</feature>
<keyword evidence="1" id="KW-0472">Membrane</keyword>
<protein>
    <submittedName>
        <fullName evidence="2">Uncharacterized protein</fullName>
    </submittedName>
</protein>
<evidence type="ECO:0000313" key="3">
    <source>
        <dbReference type="Proteomes" id="UP000190675"/>
    </source>
</evidence>
<sequence length="49" mass="5379">MDSRICWIVQLTIVVCFVYLFATKPSCRDGYTAVVGGGTGWYCAPGYLP</sequence>
<dbReference type="Proteomes" id="UP000190675">
    <property type="component" value="Chromosome I"/>
</dbReference>
<keyword evidence="1" id="KW-1133">Transmembrane helix</keyword>
<dbReference type="AlphaFoldDB" id="A0A1M5JLC7"/>
<keyword evidence="1" id="KW-0812">Transmembrane</keyword>
<gene>
    <name evidence="2" type="ORF">SAMN05444169_2289</name>
</gene>
<dbReference type="EMBL" id="LT670818">
    <property type="protein sequence ID" value="SHG40823.1"/>
    <property type="molecule type" value="Genomic_DNA"/>
</dbReference>
<accession>A0A1M5JLC7</accession>
<proteinExistence type="predicted"/>
<name>A0A1M5JLC7_9BRAD</name>